<keyword evidence="3" id="KW-1185">Reference proteome</keyword>
<gene>
    <name evidence="2" type="ORF">N8I77_001925</name>
</gene>
<protein>
    <recommendedName>
        <fullName evidence="1">Ricin B lectin domain-containing protein</fullName>
    </recommendedName>
</protein>
<dbReference type="Gene3D" id="2.80.10.50">
    <property type="match status" value="1"/>
</dbReference>
<accession>A0AAD9W8S2</accession>
<dbReference type="Proteomes" id="UP001265746">
    <property type="component" value="Unassembled WGS sequence"/>
</dbReference>
<dbReference type="InterPro" id="IPR000772">
    <property type="entry name" value="Ricin_B_lectin"/>
</dbReference>
<organism evidence="2 3">
    <name type="scientific">Phomopsis amygdali</name>
    <name type="common">Fusicoccum amygdali</name>
    <dbReference type="NCBI Taxonomy" id="1214568"/>
    <lineage>
        <taxon>Eukaryota</taxon>
        <taxon>Fungi</taxon>
        <taxon>Dikarya</taxon>
        <taxon>Ascomycota</taxon>
        <taxon>Pezizomycotina</taxon>
        <taxon>Sordariomycetes</taxon>
        <taxon>Sordariomycetidae</taxon>
        <taxon>Diaporthales</taxon>
        <taxon>Diaporthaceae</taxon>
        <taxon>Diaporthe</taxon>
    </lineage>
</organism>
<evidence type="ECO:0000259" key="1">
    <source>
        <dbReference type="Pfam" id="PF14200"/>
    </source>
</evidence>
<reference evidence="2" key="1">
    <citation type="submission" date="2023-06" db="EMBL/GenBank/DDBJ databases">
        <authorList>
            <person name="Noh H."/>
        </authorList>
    </citation>
    <scope>NUCLEOTIDE SEQUENCE</scope>
    <source>
        <strain evidence="2">DUCC20226</strain>
    </source>
</reference>
<dbReference type="EMBL" id="JAUJFL010000001">
    <property type="protein sequence ID" value="KAK2615150.1"/>
    <property type="molecule type" value="Genomic_DNA"/>
</dbReference>
<sequence length="161" mass="17676">MSTFDEANATPWAGTPGLYAIFNIDGQTALDEDRNGKPQVIHGWEFGDSFNISNVNQLWQLADIGDGKWLIINKKTGQYLAAKDDGGAVVPQTGDVDLNVAHWRITLAEAGNLKRLYIYSCRFNGDCLALDNGSGNNGTKIKCTTQNTKKKGQVWVVKKQN</sequence>
<name>A0AAD9W8S2_PHOAM</name>
<evidence type="ECO:0000313" key="3">
    <source>
        <dbReference type="Proteomes" id="UP001265746"/>
    </source>
</evidence>
<evidence type="ECO:0000313" key="2">
    <source>
        <dbReference type="EMBL" id="KAK2615150.1"/>
    </source>
</evidence>
<dbReference type="Pfam" id="PF14200">
    <property type="entry name" value="RicinB_lectin_2"/>
    <property type="match status" value="1"/>
</dbReference>
<dbReference type="SUPFAM" id="SSF50370">
    <property type="entry name" value="Ricin B-like lectins"/>
    <property type="match status" value="1"/>
</dbReference>
<comment type="caution">
    <text evidence="2">The sequence shown here is derived from an EMBL/GenBank/DDBJ whole genome shotgun (WGS) entry which is preliminary data.</text>
</comment>
<dbReference type="AlphaFoldDB" id="A0AAD9W8S2"/>
<feature type="domain" description="Ricin B lectin" evidence="1">
    <location>
        <begin position="56"/>
        <end position="142"/>
    </location>
</feature>
<dbReference type="InterPro" id="IPR035992">
    <property type="entry name" value="Ricin_B-like_lectins"/>
</dbReference>
<proteinExistence type="predicted"/>